<dbReference type="EMBL" id="CAMPGE010027430">
    <property type="protein sequence ID" value="CAI2385061.1"/>
    <property type="molecule type" value="Genomic_DNA"/>
</dbReference>
<evidence type="ECO:0000313" key="3">
    <source>
        <dbReference type="EMBL" id="CAI2385061.1"/>
    </source>
</evidence>
<name>A0AAD1Y412_EUPCR</name>
<evidence type="ECO:0000256" key="1">
    <source>
        <dbReference type="SAM" id="MobiDB-lite"/>
    </source>
</evidence>
<gene>
    <name evidence="3" type="ORF">ECRASSUSDP1_LOCUS26603</name>
</gene>
<reference evidence="3" key="1">
    <citation type="submission" date="2023-07" db="EMBL/GenBank/DDBJ databases">
        <authorList>
            <consortium name="AG Swart"/>
            <person name="Singh M."/>
            <person name="Singh A."/>
            <person name="Seah K."/>
            <person name="Emmerich C."/>
        </authorList>
    </citation>
    <scope>NUCLEOTIDE SEQUENCE</scope>
    <source>
        <strain evidence="3">DP1</strain>
    </source>
</reference>
<accession>A0AAD1Y412</accession>
<keyword evidence="2" id="KW-0732">Signal</keyword>
<dbReference type="Proteomes" id="UP001295684">
    <property type="component" value="Unassembled WGS sequence"/>
</dbReference>
<evidence type="ECO:0000256" key="2">
    <source>
        <dbReference type="SAM" id="SignalP"/>
    </source>
</evidence>
<dbReference type="AlphaFoldDB" id="A0AAD1Y412"/>
<feature type="signal peptide" evidence="2">
    <location>
        <begin position="1"/>
        <end position="19"/>
    </location>
</feature>
<evidence type="ECO:0000313" key="4">
    <source>
        <dbReference type="Proteomes" id="UP001295684"/>
    </source>
</evidence>
<sequence length="55" mass="5637">MKLTYVLFLALLFLSIVFADMTISSEPGDGTFGGLGPDIVEDAPSDSNGDGNGGN</sequence>
<feature type="region of interest" description="Disordered" evidence="1">
    <location>
        <begin position="30"/>
        <end position="55"/>
    </location>
</feature>
<feature type="chain" id="PRO_5042229550" evidence="2">
    <location>
        <begin position="20"/>
        <end position="55"/>
    </location>
</feature>
<protein>
    <submittedName>
        <fullName evidence="3">Uncharacterized protein</fullName>
    </submittedName>
</protein>
<proteinExistence type="predicted"/>
<organism evidence="3 4">
    <name type="scientific">Euplotes crassus</name>
    <dbReference type="NCBI Taxonomy" id="5936"/>
    <lineage>
        <taxon>Eukaryota</taxon>
        <taxon>Sar</taxon>
        <taxon>Alveolata</taxon>
        <taxon>Ciliophora</taxon>
        <taxon>Intramacronucleata</taxon>
        <taxon>Spirotrichea</taxon>
        <taxon>Hypotrichia</taxon>
        <taxon>Euplotida</taxon>
        <taxon>Euplotidae</taxon>
        <taxon>Moneuplotes</taxon>
    </lineage>
</organism>
<keyword evidence="4" id="KW-1185">Reference proteome</keyword>
<comment type="caution">
    <text evidence="3">The sequence shown here is derived from an EMBL/GenBank/DDBJ whole genome shotgun (WGS) entry which is preliminary data.</text>
</comment>